<name>A0A0E0CZG4_9ORYZ</name>
<protein>
    <submittedName>
        <fullName evidence="2">Uncharacterized protein</fullName>
    </submittedName>
</protein>
<feature type="compositionally biased region" description="Basic and acidic residues" evidence="1">
    <location>
        <begin position="120"/>
        <end position="131"/>
    </location>
</feature>
<sequence>MSVTFLLHLYPHGERDGESSVSSAGSTVGRHELVEAALSVRDGGDGDGGHDAAGAVGVAAEEVSEATSMRAILSVSVSSSRRKTRQPRRSRYVHAWPFTTPQSMSASTANTSEMSGSPAERQERRGGETARARRSGGAAGAAGAMGRRDIGSGETVGAAGRRERRESRGEEASLPPSFPCPSTAVSSPPTSPPSLLTCRASRLHDKRKHIDGGGEFTRYAMAIFVLDGRLERRAPWSHGEDGVAAGRSWLGGREGGARREVAADRARGRSSQGGRGRPGTGEELAGRPRLVALLEELAGRLRSAGREGEARQDEKGAAARPNRPPRVRLRERERREEEDKKKWS</sequence>
<dbReference type="Gramene" id="OMERI03G13260.1">
    <property type="protein sequence ID" value="OMERI03G13260.1"/>
    <property type="gene ID" value="OMERI03G13260"/>
</dbReference>
<dbReference type="HOGENOM" id="CLU_807466_0_0_1"/>
<accession>A0A0E0CZG4</accession>
<feature type="compositionally biased region" description="Basic residues" evidence="1">
    <location>
        <begin position="80"/>
        <end position="92"/>
    </location>
</feature>
<keyword evidence="3" id="KW-1185">Reference proteome</keyword>
<dbReference type="EnsemblPlants" id="OMERI03G13260.1">
    <property type="protein sequence ID" value="OMERI03G13260.1"/>
    <property type="gene ID" value="OMERI03G13260"/>
</dbReference>
<feature type="compositionally biased region" description="Basic and acidic residues" evidence="1">
    <location>
        <begin position="328"/>
        <end position="344"/>
    </location>
</feature>
<feature type="compositionally biased region" description="Basic and acidic residues" evidence="1">
    <location>
        <begin position="304"/>
        <end position="317"/>
    </location>
</feature>
<feature type="compositionally biased region" description="Basic and acidic residues" evidence="1">
    <location>
        <begin position="255"/>
        <end position="267"/>
    </location>
</feature>
<dbReference type="Proteomes" id="UP000008021">
    <property type="component" value="Chromosome 3"/>
</dbReference>
<feature type="region of interest" description="Disordered" evidence="1">
    <location>
        <begin position="237"/>
        <end position="288"/>
    </location>
</feature>
<feature type="region of interest" description="Disordered" evidence="1">
    <location>
        <begin position="302"/>
        <end position="344"/>
    </location>
</feature>
<dbReference type="AlphaFoldDB" id="A0A0E0CZG4"/>
<evidence type="ECO:0000313" key="2">
    <source>
        <dbReference type="EnsemblPlants" id="OMERI03G13260.1"/>
    </source>
</evidence>
<feature type="compositionally biased region" description="Basic and acidic residues" evidence="1">
    <location>
        <begin position="160"/>
        <end position="171"/>
    </location>
</feature>
<organism evidence="2">
    <name type="scientific">Oryza meridionalis</name>
    <dbReference type="NCBI Taxonomy" id="40149"/>
    <lineage>
        <taxon>Eukaryota</taxon>
        <taxon>Viridiplantae</taxon>
        <taxon>Streptophyta</taxon>
        <taxon>Embryophyta</taxon>
        <taxon>Tracheophyta</taxon>
        <taxon>Spermatophyta</taxon>
        <taxon>Magnoliopsida</taxon>
        <taxon>Liliopsida</taxon>
        <taxon>Poales</taxon>
        <taxon>Poaceae</taxon>
        <taxon>BOP clade</taxon>
        <taxon>Oryzoideae</taxon>
        <taxon>Oryzeae</taxon>
        <taxon>Oryzinae</taxon>
        <taxon>Oryza</taxon>
    </lineage>
</organism>
<proteinExistence type="predicted"/>
<evidence type="ECO:0000256" key="1">
    <source>
        <dbReference type="SAM" id="MobiDB-lite"/>
    </source>
</evidence>
<evidence type="ECO:0000313" key="3">
    <source>
        <dbReference type="Proteomes" id="UP000008021"/>
    </source>
</evidence>
<feature type="region of interest" description="Disordered" evidence="1">
    <location>
        <begin position="75"/>
        <end position="195"/>
    </location>
</feature>
<reference evidence="2" key="2">
    <citation type="submission" date="2018-05" db="EMBL/GenBank/DDBJ databases">
        <title>OmerRS3 (Oryza meridionalis Reference Sequence Version 3).</title>
        <authorList>
            <person name="Zhang J."/>
            <person name="Kudrna D."/>
            <person name="Lee S."/>
            <person name="Talag J."/>
            <person name="Welchert J."/>
            <person name="Wing R.A."/>
        </authorList>
    </citation>
    <scope>NUCLEOTIDE SEQUENCE [LARGE SCALE GENOMIC DNA]</scope>
    <source>
        <strain evidence="2">cv. OR44</strain>
    </source>
</reference>
<reference evidence="2" key="1">
    <citation type="submission" date="2015-04" db="UniProtKB">
        <authorList>
            <consortium name="EnsemblPlants"/>
        </authorList>
    </citation>
    <scope>IDENTIFICATION</scope>
</reference>
<feature type="compositionally biased region" description="Polar residues" evidence="1">
    <location>
        <begin position="99"/>
        <end position="115"/>
    </location>
</feature>